<feature type="compositionally biased region" description="Pro residues" evidence="2">
    <location>
        <begin position="70"/>
        <end position="79"/>
    </location>
</feature>
<feature type="region of interest" description="Disordered" evidence="2">
    <location>
        <begin position="140"/>
        <end position="160"/>
    </location>
</feature>
<keyword evidence="3" id="KW-1133">Transmembrane helix</keyword>
<dbReference type="SUPFAM" id="SSF52058">
    <property type="entry name" value="L domain-like"/>
    <property type="match status" value="1"/>
</dbReference>
<accession>A0A165DQG2</accession>
<dbReference type="InParanoid" id="A0A165DQG2"/>
<evidence type="ECO:0000256" key="1">
    <source>
        <dbReference type="ARBA" id="ARBA00004196"/>
    </source>
</evidence>
<dbReference type="InterPro" id="IPR051848">
    <property type="entry name" value="PGIP"/>
</dbReference>
<name>A0A165DQG2_9APHY</name>
<keyword evidence="3" id="KW-0472">Membrane</keyword>
<evidence type="ECO:0000256" key="3">
    <source>
        <dbReference type="SAM" id="Phobius"/>
    </source>
</evidence>
<protein>
    <submittedName>
        <fullName evidence="4">L domain-like protein</fullName>
    </submittedName>
</protein>
<feature type="region of interest" description="Disordered" evidence="2">
    <location>
        <begin position="1"/>
        <end position="81"/>
    </location>
</feature>
<feature type="compositionally biased region" description="Low complexity" evidence="2">
    <location>
        <begin position="141"/>
        <end position="160"/>
    </location>
</feature>
<feature type="compositionally biased region" description="Basic and acidic residues" evidence="2">
    <location>
        <begin position="54"/>
        <end position="68"/>
    </location>
</feature>
<feature type="compositionally biased region" description="Polar residues" evidence="2">
    <location>
        <begin position="8"/>
        <end position="26"/>
    </location>
</feature>
<dbReference type="RefSeq" id="XP_040763140.1">
    <property type="nucleotide sequence ID" value="XM_040909151.1"/>
</dbReference>
<dbReference type="AlphaFoldDB" id="A0A165DQG2"/>
<dbReference type="GeneID" id="63826180"/>
<gene>
    <name evidence="4" type="ORF">LAESUDRAFT_727047</name>
</gene>
<organism evidence="4 5">
    <name type="scientific">Laetiporus sulphureus 93-53</name>
    <dbReference type="NCBI Taxonomy" id="1314785"/>
    <lineage>
        <taxon>Eukaryota</taxon>
        <taxon>Fungi</taxon>
        <taxon>Dikarya</taxon>
        <taxon>Basidiomycota</taxon>
        <taxon>Agaricomycotina</taxon>
        <taxon>Agaricomycetes</taxon>
        <taxon>Polyporales</taxon>
        <taxon>Laetiporus</taxon>
    </lineage>
</organism>
<sequence>MVLRDNSGRTNSGRTDSGTSNFSANAVESGVRAPQRRMRDVMSSVFTGPVSRPLPREPDIEAVPREPDIEAPPPTPRPPLQEWKPLHIEKRPHQCCKHCTRRKRWSEWVFVVVVIVLLSFLFGNIVALNLATFGRRQASPTSTAASGMSTGSGGANSTSNTTTLSANEALCLAEFSINAPANAQSYPCSTCFSVLQGVPSSYLDANANDAQGIRNAIQFCALQSIFVEAEFIGQAVLSDGGWMQNVNFCAWNGVRCNTTGQVTTLELIAPAVPTIIPSDIGGLTGLQTLKIVGDSEQPAGSLPNSFVNLTALTTLELESTAIGTLPDELFVSLKNITTLFWDNNAKMGSSLPSSITALSLENLVVTNQDLTNPLSTLSNSPSLQSSLKLLNLSATSIAGPIPSTISKLASLLELFLNDNRLTDPLPSAFPAKLEVFNLADNAALSGTVSGSFCSLGDLQQCDVQGTALTPAGSCSVCTFSS</sequence>
<evidence type="ECO:0000256" key="2">
    <source>
        <dbReference type="SAM" id="MobiDB-lite"/>
    </source>
</evidence>
<dbReference type="PANTHER" id="PTHR48059">
    <property type="entry name" value="POLYGALACTURONASE INHIBITOR 1"/>
    <property type="match status" value="1"/>
</dbReference>
<dbReference type="Proteomes" id="UP000076871">
    <property type="component" value="Unassembled WGS sequence"/>
</dbReference>
<evidence type="ECO:0000313" key="4">
    <source>
        <dbReference type="EMBL" id="KZT05400.1"/>
    </source>
</evidence>
<reference evidence="4 5" key="1">
    <citation type="journal article" date="2016" name="Mol. Biol. Evol.">
        <title>Comparative Genomics of Early-Diverging Mushroom-Forming Fungi Provides Insights into the Origins of Lignocellulose Decay Capabilities.</title>
        <authorList>
            <person name="Nagy L.G."/>
            <person name="Riley R."/>
            <person name="Tritt A."/>
            <person name="Adam C."/>
            <person name="Daum C."/>
            <person name="Floudas D."/>
            <person name="Sun H."/>
            <person name="Yadav J.S."/>
            <person name="Pangilinan J."/>
            <person name="Larsson K.H."/>
            <person name="Matsuura K."/>
            <person name="Barry K."/>
            <person name="Labutti K."/>
            <person name="Kuo R."/>
            <person name="Ohm R.A."/>
            <person name="Bhattacharya S.S."/>
            <person name="Shirouzu T."/>
            <person name="Yoshinaga Y."/>
            <person name="Martin F.M."/>
            <person name="Grigoriev I.V."/>
            <person name="Hibbett D.S."/>
        </authorList>
    </citation>
    <scope>NUCLEOTIDE SEQUENCE [LARGE SCALE GENOMIC DNA]</scope>
    <source>
        <strain evidence="4 5">93-53</strain>
    </source>
</reference>
<dbReference type="STRING" id="1314785.A0A165DQG2"/>
<dbReference type="InterPro" id="IPR032675">
    <property type="entry name" value="LRR_dom_sf"/>
</dbReference>
<evidence type="ECO:0000313" key="5">
    <source>
        <dbReference type="Proteomes" id="UP000076871"/>
    </source>
</evidence>
<proteinExistence type="predicted"/>
<keyword evidence="3" id="KW-0812">Transmembrane</keyword>
<keyword evidence="5" id="KW-1185">Reference proteome</keyword>
<dbReference type="Gene3D" id="3.80.10.10">
    <property type="entry name" value="Ribonuclease Inhibitor"/>
    <property type="match status" value="1"/>
</dbReference>
<dbReference type="EMBL" id="KV427630">
    <property type="protein sequence ID" value="KZT05400.1"/>
    <property type="molecule type" value="Genomic_DNA"/>
</dbReference>
<comment type="subcellular location">
    <subcellularLocation>
        <location evidence="1">Cell envelope</location>
    </subcellularLocation>
</comment>
<dbReference type="OrthoDB" id="676979at2759"/>
<dbReference type="PANTHER" id="PTHR48059:SF30">
    <property type="entry name" value="OS06G0587000 PROTEIN"/>
    <property type="match status" value="1"/>
</dbReference>
<feature type="transmembrane region" description="Helical" evidence="3">
    <location>
        <begin position="108"/>
        <end position="131"/>
    </location>
</feature>